<organism evidence="1 2">
    <name type="scientific">Paraburkholderia caballeronis</name>
    <dbReference type="NCBI Taxonomy" id="416943"/>
    <lineage>
        <taxon>Bacteria</taxon>
        <taxon>Pseudomonadati</taxon>
        <taxon>Pseudomonadota</taxon>
        <taxon>Betaproteobacteria</taxon>
        <taxon>Burkholderiales</taxon>
        <taxon>Burkholderiaceae</taxon>
        <taxon>Paraburkholderia</taxon>
    </lineage>
</organism>
<gene>
    <name evidence="1" type="ORF">SAMN05192542_11612</name>
</gene>
<protein>
    <submittedName>
        <fullName evidence="1">Uncharacterized protein</fullName>
    </submittedName>
</protein>
<dbReference type="AlphaFoldDB" id="A0A1H7TP71"/>
<dbReference type="Proteomes" id="UP000199120">
    <property type="component" value="Unassembled WGS sequence"/>
</dbReference>
<sequence>MIASFLLLVVAAGFLGHTAMTRAKLRASLQPVRVRADRPRRFR</sequence>
<evidence type="ECO:0000313" key="1">
    <source>
        <dbReference type="EMBL" id="SEL86493.1"/>
    </source>
</evidence>
<proteinExistence type="predicted"/>
<accession>A0A1H7TP71</accession>
<dbReference type="STRING" id="416943.SAMN05445871_4800"/>
<evidence type="ECO:0000313" key="2">
    <source>
        <dbReference type="Proteomes" id="UP000199120"/>
    </source>
</evidence>
<reference evidence="2" key="1">
    <citation type="submission" date="2016-10" db="EMBL/GenBank/DDBJ databases">
        <authorList>
            <person name="Varghese N."/>
            <person name="Submissions S."/>
        </authorList>
    </citation>
    <scope>NUCLEOTIDE SEQUENCE [LARGE SCALE GENOMIC DNA]</scope>
    <source>
        <strain evidence="2">LMG 26416</strain>
    </source>
</reference>
<dbReference type="EMBL" id="FOAJ01000016">
    <property type="protein sequence ID" value="SEL86493.1"/>
    <property type="molecule type" value="Genomic_DNA"/>
</dbReference>
<keyword evidence="2" id="KW-1185">Reference proteome</keyword>
<name>A0A1H7TP71_9BURK</name>